<proteinExistence type="predicted"/>
<evidence type="ECO:0000313" key="1">
    <source>
        <dbReference type="EMBL" id="MBB3771003.1"/>
    </source>
</evidence>
<keyword evidence="2" id="KW-1185">Reference proteome</keyword>
<accession>A0A839Z7B3</accession>
<name>A0A839Z7B3_9HYPH</name>
<dbReference type="Proteomes" id="UP000533469">
    <property type="component" value="Unassembled WGS sequence"/>
</dbReference>
<comment type="caution">
    <text evidence="1">The sequence shown here is derived from an EMBL/GenBank/DDBJ whole genome shotgun (WGS) entry which is preliminary data.</text>
</comment>
<reference evidence="1 2" key="1">
    <citation type="submission" date="2020-08" db="EMBL/GenBank/DDBJ databases">
        <title>Genomic Encyclopedia of Type Strains, Phase IV (KMG-IV): sequencing the most valuable type-strain genomes for metagenomic binning, comparative biology and taxonomic classification.</title>
        <authorList>
            <person name="Goeker M."/>
        </authorList>
    </citation>
    <scope>NUCLEOTIDE SEQUENCE [LARGE SCALE GENOMIC DNA]</scope>
    <source>
        <strain evidence="1 2">DSM 5895</strain>
    </source>
</reference>
<evidence type="ECO:0000313" key="2">
    <source>
        <dbReference type="Proteomes" id="UP000533469"/>
    </source>
</evidence>
<sequence>MRRGGVARCPARGRQVHCARADLLLPARIFPVRSVPVHFADARASIV</sequence>
<dbReference type="AlphaFoldDB" id="A0A839Z7B3"/>
<organism evidence="1 2">
    <name type="scientific">Ancylobacter tetraedralis</name>
    <dbReference type="NCBI Taxonomy" id="217068"/>
    <lineage>
        <taxon>Bacteria</taxon>
        <taxon>Pseudomonadati</taxon>
        <taxon>Pseudomonadota</taxon>
        <taxon>Alphaproteobacteria</taxon>
        <taxon>Hyphomicrobiales</taxon>
        <taxon>Xanthobacteraceae</taxon>
        <taxon>Ancylobacter</taxon>
    </lineage>
</organism>
<protein>
    <submittedName>
        <fullName evidence="1">Uncharacterized protein</fullName>
    </submittedName>
</protein>
<gene>
    <name evidence="1" type="ORF">FHS55_001598</name>
</gene>
<dbReference type="EMBL" id="JACICD010000002">
    <property type="protein sequence ID" value="MBB3771003.1"/>
    <property type="molecule type" value="Genomic_DNA"/>
</dbReference>